<dbReference type="InterPro" id="IPR018711">
    <property type="entry name" value="NAGPA"/>
</dbReference>
<keyword evidence="2" id="KW-0326">Glycosidase</keyword>
<comment type="caution">
    <text evidence="2">The sequence shown here is derived from an EMBL/GenBank/DDBJ whole genome shotgun (WGS) entry which is preliminary data.</text>
</comment>
<gene>
    <name evidence="2" type="ORF">J0M35_07210</name>
</gene>
<name>A0A8J7PI32_9BACT</name>
<sequence length="316" mass="33748">MKSKAGLFILSALYCFLGLFYFCFFSGNSVSAQEPGSKKGLTAALQSLSATLMPGCPLPVYTFNYKSCRAALVLVDASRYRVQPFLTGKTSTTAEQVQRSGALAGINGGYFNLSDGESASFLVRSAKLELDPRLNKALTENDKLKDFLPAIFNRSELRILQGMGGTIDYEICEHSAPVAGGFKLLDSIQGGPLLLPTLTALPEAFLRTAKDGSTVDAIGVKRPAARTAFAIIGQGPDKRLILLAIAGRGQDEFSSGLTLEELAELLRTLGAKRALNFDGGTSTTMVVKAGSKLKTLVGKEPQTRVKSTLLVLPKRN</sequence>
<protein>
    <submittedName>
        <fullName evidence="2">Phosphodiester glycosidase family protein</fullName>
    </submittedName>
</protein>
<dbReference type="Proteomes" id="UP000664277">
    <property type="component" value="Unassembled WGS sequence"/>
</dbReference>
<dbReference type="EMBL" id="JAFLCK010000008">
    <property type="protein sequence ID" value="MBN8660135.1"/>
    <property type="molecule type" value="Genomic_DNA"/>
</dbReference>
<evidence type="ECO:0000313" key="3">
    <source>
        <dbReference type="Proteomes" id="UP000664277"/>
    </source>
</evidence>
<organism evidence="2 3">
    <name type="scientific">Candidatus Obscuribacter phosphatis</name>
    <dbReference type="NCBI Taxonomy" id="1906157"/>
    <lineage>
        <taxon>Bacteria</taxon>
        <taxon>Bacillati</taxon>
        <taxon>Candidatus Melainabacteria</taxon>
        <taxon>Candidatus Obscuribacterales</taxon>
        <taxon>Candidatus Obscuribacteraceae</taxon>
        <taxon>Candidatus Obscuribacter</taxon>
    </lineage>
</organism>
<feature type="domain" description="Phosphodiester glycosidase" evidence="1">
    <location>
        <begin position="101"/>
        <end position="310"/>
    </location>
</feature>
<dbReference type="PANTHER" id="PTHR40446">
    <property type="entry name" value="N-ACETYLGLUCOSAMINE-1-PHOSPHODIESTER ALPHA-N-ACETYLGLUCOSAMINIDASE"/>
    <property type="match status" value="1"/>
</dbReference>
<accession>A0A8J7PI32</accession>
<proteinExistence type="predicted"/>
<dbReference type="Pfam" id="PF09992">
    <property type="entry name" value="NAGPA"/>
    <property type="match status" value="1"/>
</dbReference>
<evidence type="ECO:0000313" key="2">
    <source>
        <dbReference type="EMBL" id="MBN8660135.1"/>
    </source>
</evidence>
<reference evidence="2" key="1">
    <citation type="submission" date="2021-02" db="EMBL/GenBank/DDBJ databases">
        <title>Genome-Resolved Metagenomics of a Microbial Community Performing Photosynthetic Biological Nutrient Removal.</title>
        <authorList>
            <person name="Mcdaniel E.A."/>
        </authorList>
    </citation>
    <scope>NUCLEOTIDE SEQUENCE</scope>
    <source>
        <strain evidence="2">UWPOB_OBS1</strain>
    </source>
</reference>
<dbReference type="AlphaFoldDB" id="A0A8J7PI32"/>
<evidence type="ECO:0000259" key="1">
    <source>
        <dbReference type="Pfam" id="PF09992"/>
    </source>
</evidence>
<dbReference type="GO" id="GO:0016798">
    <property type="term" value="F:hydrolase activity, acting on glycosyl bonds"/>
    <property type="evidence" value="ECO:0007669"/>
    <property type="project" value="UniProtKB-KW"/>
</dbReference>
<keyword evidence="2" id="KW-0378">Hydrolase</keyword>
<dbReference type="PANTHER" id="PTHR40446:SF2">
    <property type="entry name" value="N-ACETYLGLUCOSAMINE-1-PHOSPHODIESTER ALPHA-N-ACETYLGLUCOSAMINIDASE"/>
    <property type="match status" value="1"/>
</dbReference>